<dbReference type="AlphaFoldDB" id="A0A9K3PA41"/>
<feature type="compositionally biased region" description="Low complexity" evidence="1">
    <location>
        <begin position="206"/>
        <end position="215"/>
    </location>
</feature>
<feature type="region of interest" description="Disordered" evidence="1">
    <location>
        <begin position="206"/>
        <end position="243"/>
    </location>
</feature>
<evidence type="ECO:0000313" key="2">
    <source>
        <dbReference type="EMBL" id="KAG7337649.1"/>
    </source>
</evidence>
<evidence type="ECO:0000313" key="3">
    <source>
        <dbReference type="EMBL" id="KAG7368227.1"/>
    </source>
</evidence>
<organism evidence="2 4">
    <name type="scientific">Nitzschia inconspicua</name>
    <dbReference type="NCBI Taxonomy" id="303405"/>
    <lineage>
        <taxon>Eukaryota</taxon>
        <taxon>Sar</taxon>
        <taxon>Stramenopiles</taxon>
        <taxon>Ochrophyta</taxon>
        <taxon>Bacillariophyta</taxon>
        <taxon>Bacillariophyceae</taxon>
        <taxon>Bacillariophycidae</taxon>
        <taxon>Bacillariales</taxon>
        <taxon>Bacillariaceae</taxon>
        <taxon>Nitzschia</taxon>
    </lineage>
</organism>
<reference evidence="2" key="2">
    <citation type="submission" date="2021-04" db="EMBL/GenBank/DDBJ databases">
        <authorList>
            <person name="Podell S."/>
        </authorList>
    </citation>
    <scope>NUCLEOTIDE SEQUENCE</scope>
    <source>
        <strain evidence="2">Hildebrandi</strain>
    </source>
</reference>
<feature type="region of interest" description="Disordered" evidence="1">
    <location>
        <begin position="1"/>
        <end position="137"/>
    </location>
</feature>
<name>A0A9K3PA41_9STRA</name>
<comment type="caution">
    <text evidence="2">The sequence shown here is derived from an EMBL/GenBank/DDBJ whole genome shotgun (WGS) entry which is preliminary data.</text>
</comment>
<proteinExistence type="predicted"/>
<feature type="compositionally biased region" description="Basic and acidic residues" evidence="1">
    <location>
        <begin position="81"/>
        <end position="93"/>
    </location>
</feature>
<dbReference type="EMBL" id="JAGRRH010000078">
    <property type="protein sequence ID" value="KAG7337649.1"/>
    <property type="molecule type" value="Genomic_DNA"/>
</dbReference>
<evidence type="ECO:0000313" key="4">
    <source>
        <dbReference type="Proteomes" id="UP000693970"/>
    </source>
</evidence>
<dbReference type="EMBL" id="JAGRRH010000006">
    <property type="protein sequence ID" value="KAG7368227.1"/>
    <property type="molecule type" value="Genomic_DNA"/>
</dbReference>
<keyword evidence="4" id="KW-1185">Reference proteome</keyword>
<protein>
    <submittedName>
        <fullName evidence="2">Uncharacterized protein</fullName>
    </submittedName>
</protein>
<feature type="compositionally biased region" description="Basic and acidic residues" evidence="1">
    <location>
        <begin position="218"/>
        <end position="227"/>
    </location>
</feature>
<sequence>MLTSTKSSNFKSSMAHQGGAKGGAANAPPSLAKRRTASGDDLAVSDINNSIVNLKLQEPTNPHKMGQATYNEKVPTGRGNITDETKIANKENNKNNTSQGGSFYKNINRGGAGKKNKKNQNGKGWKQQEQSNRRFEKDGHFVSYEESKGRFNDGASVRTCGFDWLDRINQNMTGIQGVVLLNEFGQPVVEYLPQDGFEYKVIVKANNNNNNNNNNKQDGNKKQRDQPSQRPLPTQQVHQHFMGQPGLGTHVFPGYPLVEGNAGLQSCQGVVMGNYAPQGYPTYMYSPSSQQTVYPMMMMMTPQPPSSPSRFGVPPHGMYAGCEHYQTQPQYFQPAQAEYGGGNNGYEDGYHRFRQLPPLPNLDETPMAEERTVNDGIRRVSVEPSSIEEECNVNGIPSVSPIPH</sequence>
<accession>A0A9K3PA41</accession>
<feature type="compositionally biased region" description="Polar residues" evidence="1">
    <location>
        <begin position="228"/>
        <end position="238"/>
    </location>
</feature>
<evidence type="ECO:0000256" key="1">
    <source>
        <dbReference type="SAM" id="MobiDB-lite"/>
    </source>
</evidence>
<feature type="compositionally biased region" description="Polar residues" evidence="1">
    <location>
        <begin position="1"/>
        <end position="15"/>
    </location>
</feature>
<gene>
    <name evidence="2" type="ORF">IV203_011202</name>
    <name evidence="3" type="ORF">IV203_030970</name>
</gene>
<dbReference type="Proteomes" id="UP000693970">
    <property type="component" value="Unassembled WGS sequence"/>
</dbReference>
<reference evidence="2" key="1">
    <citation type="journal article" date="2021" name="Sci. Rep.">
        <title>Diploid genomic architecture of Nitzschia inconspicua, an elite biomass production diatom.</title>
        <authorList>
            <person name="Oliver A."/>
            <person name="Podell S."/>
            <person name="Pinowska A."/>
            <person name="Traller J.C."/>
            <person name="Smith S.R."/>
            <person name="McClure R."/>
            <person name="Beliaev A."/>
            <person name="Bohutskyi P."/>
            <person name="Hill E.A."/>
            <person name="Rabines A."/>
            <person name="Zheng H."/>
            <person name="Allen L.Z."/>
            <person name="Kuo A."/>
            <person name="Grigoriev I.V."/>
            <person name="Allen A.E."/>
            <person name="Hazlebeck D."/>
            <person name="Allen E.E."/>
        </authorList>
    </citation>
    <scope>NUCLEOTIDE SEQUENCE</scope>
    <source>
        <strain evidence="2">Hildebrandi</strain>
    </source>
</reference>